<gene>
    <name evidence="7" type="ORF">Psuf_010950</name>
</gene>
<proteinExistence type="predicted"/>
<evidence type="ECO:0000256" key="3">
    <source>
        <dbReference type="ARBA" id="ARBA00023125"/>
    </source>
</evidence>
<organism evidence="7 8">
    <name type="scientific">Phytohabitans suffuscus</name>
    <dbReference type="NCBI Taxonomy" id="624315"/>
    <lineage>
        <taxon>Bacteria</taxon>
        <taxon>Bacillati</taxon>
        <taxon>Actinomycetota</taxon>
        <taxon>Actinomycetes</taxon>
        <taxon>Micromonosporales</taxon>
        <taxon>Micromonosporaceae</taxon>
    </lineage>
</organism>
<keyword evidence="3 5" id="KW-0238">DNA-binding</keyword>
<evidence type="ECO:0000313" key="8">
    <source>
        <dbReference type="Proteomes" id="UP000503011"/>
    </source>
</evidence>
<dbReference type="GO" id="GO:0000976">
    <property type="term" value="F:transcription cis-regulatory region binding"/>
    <property type="evidence" value="ECO:0007669"/>
    <property type="project" value="TreeGrafter"/>
</dbReference>
<feature type="domain" description="HTH tetR-type" evidence="6">
    <location>
        <begin position="8"/>
        <end position="68"/>
    </location>
</feature>
<dbReference type="PRINTS" id="PR00455">
    <property type="entry name" value="HTHTETR"/>
</dbReference>
<accession>A0A6F8YCF3</accession>
<name>A0A6F8YCF3_9ACTN</name>
<dbReference type="EMBL" id="AP022871">
    <property type="protein sequence ID" value="BCB83782.1"/>
    <property type="molecule type" value="Genomic_DNA"/>
</dbReference>
<keyword evidence="8" id="KW-1185">Reference proteome</keyword>
<dbReference type="Proteomes" id="UP000503011">
    <property type="component" value="Chromosome"/>
</dbReference>
<dbReference type="Gene3D" id="1.10.10.60">
    <property type="entry name" value="Homeodomain-like"/>
    <property type="match status" value="1"/>
</dbReference>
<dbReference type="InterPro" id="IPR001647">
    <property type="entry name" value="HTH_TetR"/>
</dbReference>
<evidence type="ECO:0000256" key="2">
    <source>
        <dbReference type="ARBA" id="ARBA00023015"/>
    </source>
</evidence>
<keyword evidence="4" id="KW-0804">Transcription</keyword>
<sequence length="199" mass="22770">MAQKPVKETTGERVLRVATELFAEKGYEATGVEELSKSTGLGRGALYYHIKNKQQLLLNIALRLLENANREARRILASGGTAEERLHRMAEHLLTDLSTNRSAWITSMRDWQALDEPYRTHVGHLRNEYEQYWQALFDEGAEAGLFHPVHPMQRRAIVGMFTTSYRWIEPSGSLSPKQISELYVSLFLDGLRKRPSEQA</sequence>
<keyword evidence="1" id="KW-0678">Repressor</keyword>
<dbReference type="InterPro" id="IPR036271">
    <property type="entry name" value="Tet_transcr_reg_TetR-rel_C_sf"/>
</dbReference>
<evidence type="ECO:0000256" key="5">
    <source>
        <dbReference type="PROSITE-ProRule" id="PRU00335"/>
    </source>
</evidence>
<evidence type="ECO:0000313" key="7">
    <source>
        <dbReference type="EMBL" id="BCB83782.1"/>
    </source>
</evidence>
<dbReference type="SUPFAM" id="SSF48498">
    <property type="entry name" value="Tetracyclin repressor-like, C-terminal domain"/>
    <property type="match status" value="1"/>
</dbReference>
<dbReference type="Pfam" id="PF17932">
    <property type="entry name" value="TetR_C_24"/>
    <property type="match status" value="1"/>
</dbReference>
<dbReference type="Pfam" id="PF00440">
    <property type="entry name" value="TetR_N"/>
    <property type="match status" value="1"/>
</dbReference>
<dbReference type="PANTHER" id="PTHR30055">
    <property type="entry name" value="HTH-TYPE TRANSCRIPTIONAL REGULATOR RUTR"/>
    <property type="match status" value="1"/>
</dbReference>
<dbReference type="SUPFAM" id="SSF46689">
    <property type="entry name" value="Homeodomain-like"/>
    <property type="match status" value="1"/>
</dbReference>
<dbReference type="InterPro" id="IPR041490">
    <property type="entry name" value="KstR2_TetR_C"/>
</dbReference>
<dbReference type="GO" id="GO:0003700">
    <property type="term" value="F:DNA-binding transcription factor activity"/>
    <property type="evidence" value="ECO:0007669"/>
    <property type="project" value="TreeGrafter"/>
</dbReference>
<reference evidence="7 8" key="2">
    <citation type="submission" date="2020-03" db="EMBL/GenBank/DDBJ databases">
        <authorList>
            <person name="Ichikawa N."/>
            <person name="Kimura A."/>
            <person name="Kitahashi Y."/>
            <person name="Uohara A."/>
        </authorList>
    </citation>
    <scope>NUCLEOTIDE SEQUENCE [LARGE SCALE GENOMIC DNA]</scope>
    <source>
        <strain evidence="7 8">NBRC 105367</strain>
    </source>
</reference>
<evidence type="ECO:0000256" key="1">
    <source>
        <dbReference type="ARBA" id="ARBA00022491"/>
    </source>
</evidence>
<dbReference type="InterPro" id="IPR009057">
    <property type="entry name" value="Homeodomain-like_sf"/>
</dbReference>
<dbReference type="Gene3D" id="1.10.357.10">
    <property type="entry name" value="Tetracycline Repressor, domain 2"/>
    <property type="match status" value="1"/>
</dbReference>
<protein>
    <submittedName>
        <fullName evidence="7">TetR family transcriptional regulator</fullName>
    </submittedName>
</protein>
<dbReference type="InterPro" id="IPR050109">
    <property type="entry name" value="HTH-type_TetR-like_transc_reg"/>
</dbReference>
<dbReference type="PANTHER" id="PTHR30055:SF175">
    <property type="entry name" value="HTH-TYPE TRANSCRIPTIONAL REPRESSOR KSTR2"/>
    <property type="match status" value="1"/>
</dbReference>
<dbReference type="PROSITE" id="PS50977">
    <property type="entry name" value="HTH_TETR_2"/>
    <property type="match status" value="1"/>
</dbReference>
<reference evidence="7 8" key="1">
    <citation type="submission" date="2020-03" db="EMBL/GenBank/DDBJ databases">
        <title>Whole genome shotgun sequence of Phytohabitans suffuscus NBRC 105367.</title>
        <authorList>
            <person name="Komaki H."/>
            <person name="Tamura T."/>
        </authorList>
    </citation>
    <scope>NUCLEOTIDE SEQUENCE [LARGE SCALE GENOMIC DNA]</scope>
    <source>
        <strain evidence="7 8">NBRC 105367</strain>
    </source>
</reference>
<keyword evidence="2" id="KW-0805">Transcription regulation</keyword>
<feature type="DNA-binding region" description="H-T-H motif" evidence="5">
    <location>
        <begin position="31"/>
        <end position="50"/>
    </location>
</feature>
<evidence type="ECO:0000259" key="6">
    <source>
        <dbReference type="PROSITE" id="PS50977"/>
    </source>
</evidence>
<evidence type="ECO:0000256" key="4">
    <source>
        <dbReference type="ARBA" id="ARBA00023163"/>
    </source>
</evidence>
<dbReference type="AlphaFoldDB" id="A0A6F8YCF3"/>
<dbReference type="KEGG" id="psuu:Psuf_010950"/>